<evidence type="ECO:0000256" key="3">
    <source>
        <dbReference type="ARBA" id="ARBA00022845"/>
    </source>
</evidence>
<dbReference type="Pfam" id="PF02599">
    <property type="entry name" value="CsrA"/>
    <property type="match status" value="1"/>
</dbReference>
<dbReference type="Proteomes" id="UP000009011">
    <property type="component" value="Chromosome"/>
</dbReference>
<dbReference type="OrthoDB" id="9809061at2"/>
<dbReference type="AlphaFoldDB" id="I6YXZ5"/>
<keyword evidence="3 5" id="KW-0810">Translation regulation</keyword>
<dbReference type="PANTHER" id="PTHR34984:SF1">
    <property type="entry name" value="CARBON STORAGE REGULATOR"/>
    <property type="match status" value="1"/>
</dbReference>
<comment type="similarity">
    <text evidence="5">Belongs to the CsrA/RsmA family.</text>
</comment>
<keyword evidence="5" id="KW-1005">Bacterial flagellum biogenesis</keyword>
<dbReference type="GO" id="GO:0006109">
    <property type="term" value="P:regulation of carbohydrate metabolic process"/>
    <property type="evidence" value="ECO:0007669"/>
    <property type="project" value="InterPro"/>
</dbReference>
<organism evidence="6 7">
    <name type="scientific">Melioribacter roseus (strain DSM 23840 / JCM 17771 / VKM B-2668 / P3M-2)</name>
    <dbReference type="NCBI Taxonomy" id="1191523"/>
    <lineage>
        <taxon>Bacteria</taxon>
        <taxon>Pseudomonadati</taxon>
        <taxon>Ignavibacteriota</taxon>
        <taxon>Ignavibacteria</taxon>
        <taxon>Ignavibacteriales</taxon>
        <taxon>Melioribacteraceae</taxon>
        <taxon>Melioribacter</taxon>
    </lineage>
</organism>
<keyword evidence="7" id="KW-1185">Reference proteome</keyword>
<dbReference type="NCBIfam" id="TIGR00202">
    <property type="entry name" value="csrA"/>
    <property type="match status" value="1"/>
</dbReference>
<dbReference type="SUPFAM" id="SSF117130">
    <property type="entry name" value="CsrA-like"/>
    <property type="match status" value="1"/>
</dbReference>
<dbReference type="GO" id="GO:0048027">
    <property type="term" value="F:mRNA 5'-UTR binding"/>
    <property type="evidence" value="ECO:0007669"/>
    <property type="project" value="UniProtKB-UniRule"/>
</dbReference>
<evidence type="ECO:0000256" key="4">
    <source>
        <dbReference type="ARBA" id="ARBA00022884"/>
    </source>
</evidence>
<dbReference type="NCBIfam" id="NF002469">
    <property type="entry name" value="PRK01712.1"/>
    <property type="match status" value="1"/>
</dbReference>
<dbReference type="InterPro" id="IPR003751">
    <property type="entry name" value="CsrA"/>
</dbReference>
<dbReference type="HAMAP" id="MF_00167">
    <property type="entry name" value="CsrA"/>
    <property type="match status" value="1"/>
</dbReference>
<comment type="subcellular location">
    <subcellularLocation>
        <location evidence="5">Cytoplasm</location>
    </subcellularLocation>
</comment>
<dbReference type="GO" id="GO:0006402">
    <property type="term" value="P:mRNA catabolic process"/>
    <property type="evidence" value="ECO:0007669"/>
    <property type="project" value="InterPro"/>
</dbReference>
<dbReference type="KEGG" id="mro:MROS_2167"/>
<accession>I6YXZ5</accession>
<evidence type="ECO:0000256" key="2">
    <source>
        <dbReference type="ARBA" id="ARBA00022491"/>
    </source>
</evidence>
<dbReference type="GO" id="GO:0045947">
    <property type="term" value="P:negative regulation of translational initiation"/>
    <property type="evidence" value="ECO:0007669"/>
    <property type="project" value="UniProtKB-UniRule"/>
</dbReference>
<evidence type="ECO:0000313" key="6">
    <source>
        <dbReference type="EMBL" id="AFN75397.1"/>
    </source>
</evidence>
<dbReference type="STRING" id="1191523.MROS_2167"/>
<dbReference type="FunFam" id="2.60.40.4380:FF:000002">
    <property type="entry name" value="Translational regulator CsrA"/>
    <property type="match status" value="1"/>
</dbReference>
<dbReference type="EMBL" id="CP003557">
    <property type="protein sequence ID" value="AFN75397.1"/>
    <property type="molecule type" value="Genomic_DNA"/>
</dbReference>
<comment type="function">
    <text evidence="5">A translational regulator that binds mRNA to regulate translation initiation and/or mRNA stability. Usually binds in the 5'-UTR at or near the Shine-Dalgarno sequence preventing ribosome-binding, thus repressing translation. Its main target seems to be the major flagellin gene, while its function is anatagonized by FliW.</text>
</comment>
<dbReference type="HOGENOM" id="CLU_164837_0_2_10"/>
<sequence length="79" mass="8953">MLILSRKVNEEIKIGPDITIKILSISENHVKIGITAPDSVEIYRGEIYEKVIEISREASQQKGAENVDLSKYKIKKVNK</sequence>
<keyword evidence="1 5" id="KW-0963">Cytoplasm</keyword>
<reference evidence="6 7" key="1">
    <citation type="journal article" date="2013" name="PLoS ONE">
        <title>Genomic analysis of Melioribacter roseus, facultatively anaerobic organotrophic bacterium representing a novel deep lineage within Bacteriodetes/Chlorobi group.</title>
        <authorList>
            <person name="Kadnikov V.V."/>
            <person name="Mardanov A.V."/>
            <person name="Podosokorskaya O.A."/>
            <person name="Gavrilov S.N."/>
            <person name="Kublanov I.V."/>
            <person name="Beletsky A.V."/>
            <person name="Bonch-Osmolovskaya E.A."/>
            <person name="Ravin N.V."/>
        </authorList>
    </citation>
    <scope>NUCLEOTIDE SEQUENCE [LARGE SCALE GENOMIC DNA]</scope>
    <source>
        <strain evidence="7">JCM 17771 / P3M-2</strain>
    </source>
</reference>
<protein>
    <recommendedName>
        <fullName evidence="5">Translational regulator CsrA</fullName>
    </recommendedName>
</protein>
<dbReference type="RefSeq" id="WP_014856829.1">
    <property type="nucleotide sequence ID" value="NC_018178.1"/>
</dbReference>
<dbReference type="eggNOG" id="COG1551">
    <property type="taxonomic scope" value="Bacteria"/>
</dbReference>
<gene>
    <name evidence="5" type="primary">csrA</name>
    <name evidence="6" type="ordered locus">MROS_2167</name>
</gene>
<name>I6YXZ5_MELRP</name>
<keyword evidence="4 5" id="KW-0694">RNA-binding</keyword>
<dbReference type="PATRIC" id="fig|1191523.3.peg.2292"/>
<dbReference type="InterPro" id="IPR036107">
    <property type="entry name" value="CsrA_sf"/>
</dbReference>
<evidence type="ECO:0000256" key="1">
    <source>
        <dbReference type="ARBA" id="ARBA00022490"/>
    </source>
</evidence>
<dbReference type="Gene3D" id="2.60.40.4380">
    <property type="entry name" value="Translational regulator CsrA"/>
    <property type="match status" value="1"/>
</dbReference>
<evidence type="ECO:0000313" key="7">
    <source>
        <dbReference type="Proteomes" id="UP000009011"/>
    </source>
</evidence>
<proteinExistence type="inferred from homology"/>
<dbReference type="GO" id="GO:0044781">
    <property type="term" value="P:bacterial-type flagellum organization"/>
    <property type="evidence" value="ECO:0007669"/>
    <property type="project" value="UniProtKB-KW"/>
</dbReference>
<evidence type="ECO:0000256" key="5">
    <source>
        <dbReference type="HAMAP-Rule" id="MF_00167"/>
    </source>
</evidence>
<keyword evidence="2 5" id="KW-0678">Repressor</keyword>
<dbReference type="GO" id="GO:0005829">
    <property type="term" value="C:cytosol"/>
    <property type="evidence" value="ECO:0007669"/>
    <property type="project" value="TreeGrafter"/>
</dbReference>
<dbReference type="GO" id="GO:1902208">
    <property type="term" value="P:regulation of bacterial-type flagellum assembly"/>
    <property type="evidence" value="ECO:0007669"/>
    <property type="project" value="UniProtKB-UniRule"/>
</dbReference>
<dbReference type="PANTHER" id="PTHR34984">
    <property type="entry name" value="CARBON STORAGE REGULATOR"/>
    <property type="match status" value="1"/>
</dbReference>
<comment type="subunit">
    <text evidence="5">Homodimer; the beta-strands of each monomer intercalate to form a hydrophobic core, while the alpha-helices form wings that extend away from the core.</text>
</comment>